<comment type="pathway">
    <text evidence="1">Lipid metabolism.</text>
</comment>
<dbReference type="PANTHER" id="PTHR10434:SF66">
    <property type="entry name" value="PHOSPHOLIPID_GLYCEROL ACYLTRANSFERASE DOMAIN-CONTAINING PROTEIN"/>
    <property type="match status" value="1"/>
</dbReference>
<protein>
    <recommendedName>
        <fullName evidence="5">Phospholipid/glycerol acyltransferase domain-containing protein</fullName>
    </recommendedName>
</protein>
<feature type="domain" description="Phospholipid/glycerol acyltransferase" evidence="5">
    <location>
        <begin position="88"/>
        <end position="198"/>
    </location>
</feature>
<dbReference type="OrthoDB" id="9808424at2"/>
<dbReference type="GO" id="GO:0003841">
    <property type="term" value="F:1-acylglycerol-3-phosphate O-acyltransferase activity"/>
    <property type="evidence" value="ECO:0007669"/>
    <property type="project" value="TreeGrafter"/>
</dbReference>
<evidence type="ECO:0000256" key="1">
    <source>
        <dbReference type="ARBA" id="ARBA00005189"/>
    </source>
</evidence>
<keyword evidence="4" id="KW-0472">Membrane</keyword>
<keyword evidence="2" id="KW-0808">Transferase</keyword>
<keyword evidence="4" id="KW-1133">Transmembrane helix</keyword>
<dbReference type="CDD" id="cd07989">
    <property type="entry name" value="LPLAT_AGPAT-like"/>
    <property type="match status" value="1"/>
</dbReference>
<dbReference type="SMART" id="SM00563">
    <property type="entry name" value="PlsC"/>
    <property type="match status" value="1"/>
</dbReference>
<evidence type="ECO:0000313" key="6">
    <source>
        <dbReference type="EMBL" id="GEP41312.1"/>
    </source>
</evidence>
<evidence type="ECO:0000256" key="2">
    <source>
        <dbReference type="ARBA" id="ARBA00022679"/>
    </source>
</evidence>
<dbReference type="Pfam" id="PF01553">
    <property type="entry name" value="Acyltransferase"/>
    <property type="match status" value="1"/>
</dbReference>
<dbReference type="AlphaFoldDB" id="A0A512M3K7"/>
<dbReference type="SUPFAM" id="SSF69593">
    <property type="entry name" value="Glycerol-3-phosphate (1)-acyltransferase"/>
    <property type="match status" value="1"/>
</dbReference>
<evidence type="ECO:0000259" key="5">
    <source>
        <dbReference type="SMART" id="SM00563"/>
    </source>
</evidence>
<evidence type="ECO:0000256" key="3">
    <source>
        <dbReference type="ARBA" id="ARBA00023315"/>
    </source>
</evidence>
<evidence type="ECO:0000256" key="4">
    <source>
        <dbReference type="SAM" id="Phobius"/>
    </source>
</evidence>
<dbReference type="InterPro" id="IPR002123">
    <property type="entry name" value="Plipid/glycerol_acylTrfase"/>
</dbReference>
<organism evidence="6 7">
    <name type="scientific">Brevifollis gellanilyticus</name>
    <dbReference type="NCBI Taxonomy" id="748831"/>
    <lineage>
        <taxon>Bacteria</taxon>
        <taxon>Pseudomonadati</taxon>
        <taxon>Verrucomicrobiota</taxon>
        <taxon>Verrucomicrobiia</taxon>
        <taxon>Verrucomicrobiales</taxon>
        <taxon>Verrucomicrobiaceae</taxon>
    </lineage>
</organism>
<dbReference type="EMBL" id="BKAG01000003">
    <property type="protein sequence ID" value="GEP41312.1"/>
    <property type="molecule type" value="Genomic_DNA"/>
</dbReference>
<accession>A0A512M3K7</accession>
<feature type="transmembrane region" description="Helical" evidence="4">
    <location>
        <begin position="20"/>
        <end position="40"/>
    </location>
</feature>
<keyword evidence="3" id="KW-0012">Acyltransferase</keyword>
<dbReference type="Proteomes" id="UP000321577">
    <property type="component" value="Unassembled WGS sequence"/>
</dbReference>
<reference evidence="6 7" key="1">
    <citation type="submission" date="2019-07" db="EMBL/GenBank/DDBJ databases">
        <title>Whole genome shotgun sequence of Brevifollis gellanilyticus NBRC 108608.</title>
        <authorList>
            <person name="Hosoyama A."/>
            <person name="Uohara A."/>
            <person name="Ohji S."/>
            <person name="Ichikawa N."/>
        </authorList>
    </citation>
    <scope>NUCLEOTIDE SEQUENCE [LARGE SCALE GENOMIC DNA]</scope>
    <source>
        <strain evidence="6 7">NBRC 108608</strain>
    </source>
</reference>
<dbReference type="PANTHER" id="PTHR10434">
    <property type="entry name" value="1-ACYL-SN-GLYCEROL-3-PHOSPHATE ACYLTRANSFERASE"/>
    <property type="match status" value="1"/>
</dbReference>
<evidence type="ECO:0000313" key="7">
    <source>
        <dbReference type="Proteomes" id="UP000321577"/>
    </source>
</evidence>
<dbReference type="RefSeq" id="WP_146848781.1">
    <property type="nucleotide sequence ID" value="NZ_BKAG01000003.1"/>
</dbReference>
<dbReference type="GO" id="GO:0006654">
    <property type="term" value="P:phosphatidic acid biosynthetic process"/>
    <property type="evidence" value="ECO:0007669"/>
    <property type="project" value="TreeGrafter"/>
</dbReference>
<name>A0A512M3K7_9BACT</name>
<keyword evidence="4" id="KW-0812">Transmembrane</keyword>
<sequence length="254" mass="28260">MHSTTLADRLRFATAGVVLLTYWSVCSLVFLPVVNLALLLRCQPRRRELGQAVLKQLFRGVAGILRRFGVIDVTYEGFERVKAHIGPVILAPNHPALWDAVFVLAEVDRAACVLKASLLCNPLLAFGARAAGFISNEPSHQMMRRCIELLRDGERILFFPEGTRTRPEHGRMNPLSGGLAIIARNSGAPVWPIIVRTSSRYLSKGWPIWRLPPEPIHIRISMGEPVVCSPEEDAQKFLDQLRESYIAAGCGVME</sequence>
<comment type="caution">
    <text evidence="6">The sequence shown here is derived from an EMBL/GenBank/DDBJ whole genome shotgun (WGS) entry which is preliminary data.</text>
</comment>
<keyword evidence="7" id="KW-1185">Reference proteome</keyword>
<gene>
    <name evidence="6" type="ORF">BGE01nite_06030</name>
</gene>
<proteinExistence type="predicted"/>